<name>A0AAD9G9K2_BABDI</name>
<organism evidence="2 3">
    <name type="scientific">Babesia divergens</name>
    <dbReference type="NCBI Taxonomy" id="32595"/>
    <lineage>
        <taxon>Eukaryota</taxon>
        <taxon>Sar</taxon>
        <taxon>Alveolata</taxon>
        <taxon>Apicomplexa</taxon>
        <taxon>Aconoidasida</taxon>
        <taxon>Piroplasmida</taxon>
        <taxon>Babesiidae</taxon>
        <taxon>Babesia</taxon>
    </lineage>
</organism>
<feature type="compositionally biased region" description="Basic and acidic residues" evidence="1">
    <location>
        <begin position="88"/>
        <end position="98"/>
    </location>
</feature>
<dbReference type="Pfam" id="PF15375">
    <property type="entry name" value="FSAF1"/>
    <property type="match status" value="1"/>
</dbReference>
<accession>A0AAD9G9K2</accession>
<feature type="region of interest" description="Disordered" evidence="1">
    <location>
        <begin position="68"/>
        <end position="106"/>
    </location>
</feature>
<reference evidence="2" key="2">
    <citation type="submission" date="2021-05" db="EMBL/GenBank/DDBJ databases">
        <authorList>
            <person name="Pain A."/>
        </authorList>
    </citation>
    <scope>NUCLEOTIDE SEQUENCE</scope>
    <source>
        <strain evidence="2">1802A</strain>
    </source>
</reference>
<evidence type="ECO:0000256" key="1">
    <source>
        <dbReference type="SAM" id="MobiDB-lite"/>
    </source>
</evidence>
<proteinExistence type="predicted"/>
<comment type="caution">
    <text evidence="2">The sequence shown here is derived from an EMBL/GenBank/DDBJ whole genome shotgun (WGS) entry which is preliminary data.</text>
</comment>
<feature type="compositionally biased region" description="Basic residues" evidence="1">
    <location>
        <begin position="39"/>
        <end position="53"/>
    </location>
</feature>
<feature type="compositionally biased region" description="Basic and acidic residues" evidence="1">
    <location>
        <begin position="70"/>
        <end position="80"/>
    </location>
</feature>
<dbReference type="Proteomes" id="UP001195914">
    <property type="component" value="Unassembled WGS sequence"/>
</dbReference>
<dbReference type="AlphaFoldDB" id="A0AAD9G9K2"/>
<protein>
    <submittedName>
        <fullName evidence="2">Uncharacterized protein</fullName>
    </submittedName>
</protein>
<evidence type="ECO:0000313" key="3">
    <source>
        <dbReference type="Proteomes" id="UP001195914"/>
    </source>
</evidence>
<keyword evidence="3" id="KW-1185">Reference proteome</keyword>
<feature type="region of interest" description="Disordered" evidence="1">
    <location>
        <begin position="37"/>
        <end position="56"/>
    </location>
</feature>
<sequence length="228" mass="26573">MFRRSKLQLIKRLAPYAASTPLQARLDRLWGFKPEALKPKKQKRSTRAARKVKHGDVKAKVEEAFSSLTRGDDCEKETPKAADNPQEDNEKPERRNPWEPDPDVQFQKRVFKETVNEIRNLVYPHLDPIAKRQYDNAKLTALGGKVAKNRKMPYNEFVQRTRALKRNVEKNKELEKQLGVKLFIDTKGGARFANIEKRKRIKEFKDSKSPFDFGGKNGVYHIKHKKFT</sequence>
<evidence type="ECO:0000313" key="2">
    <source>
        <dbReference type="EMBL" id="KAK1934376.1"/>
    </source>
</evidence>
<dbReference type="InterPro" id="IPR027973">
    <property type="entry name" value="FSAF1-like"/>
</dbReference>
<dbReference type="EMBL" id="JAHBMH010000063">
    <property type="protein sequence ID" value="KAK1934376.1"/>
    <property type="molecule type" value="Genomic_DNA"/>
</dbReference>
<gene>
    <name evidence="2" type="ORF">X943_003385</name>
</gene>
<reference evidence="2" key="1">
    <citation type="journal article" date="2014" name="Nucleic Acids Res.">
        <title>The evolutionary dynamics of variant antigen genes in Babesia reveal a history of genomic innovation underlying host-parasite interaction.</title>
        <authorList>
            <person name="Jackson A.P."/>
            <person name="Otto T.D."/>
            <person name="Darby A."/>
            <person name="Ramaprasad A."/>
            <person name="Xia D."/>
            <person name="Echaide I.E."/>
            <person name="Farber M."/>
            <person name="Gahlot S."/>
            <person name="Gamble J."/>
            <person name="Gupta D."/>
            <person name="Gupta Y."/>
            <person name="Jackson L."/>
            <person name="Malandrin L."/>
            <person name="Malas T.B."/>
            <person name="Moussa E."/>
            <person name="Nair M."/>
            <person name="Reid A.J."/>
            <person name="Sanders M."/>
            <person name="Sharma J."/>
            <person name="Tracey A."/>
            <person name="Quail M.A."/>
            <person name="Weir W."/>
            <person name="Wastling J.M."/>
            <person name="Hall N."/>
            <person name="Willadsen P."/>
            <person name="Lingelbach K."/>
            <person name="Shiels B."/>
            <person name="Tait A."/>
            <person name="Berriman M."/>
            <person name="Allred D.R."/>
            <person name="Pain A."/>
        </authorList>
    </citation>
    <scope>NUCLEOTIDE SEQUENCE</scope>
    <source>
        <strain evidence="2">1802A</strain>
    </source>
</reference>